<name>T0PVM2_SAPDV</name>
<accession>T0PVM2</accession>
<feature type="transmembrane region" description="Helical" evidence="1">
    <location>
        <begin position="66"/>
        <end position="91"/>
    </location>
</feature>
<sequence>MTRVFLVWSGLTVVAYLGFLITVGSSELLVFISSYSMLSCAAVGLVSILGALMYCRYKSLNLARSALPPALVFVNAGLFAAIAAVAFYALISDTTKYEDTRSTWFDLSLDTRMPNYDDSLITPWRYYLAVPDRPTQRVFEEAYCEAKGVAYCSKLPMRETLFRAYLLEGVENTRRNRTAFDSGLYYGVIVTNATTLTTFCNAPGRLPETNIDVACDGCREIVSASLPPSRLRDWINDKCPETVAETATTFCLFYASKLVMPYLLTYEEARIARYNQLREYRALWGSEGVCFYDRLQGVLQSTRKTVGDGVGLTASLLSGFSILLASYLTYWYCRSKHGPEDEEDELMYYAMTRQPWQGGA</sequence>
<feature type="transmembrane region" description="Helical" evidence="1">
    <location>
        <begin position="35"/>
        <end position="54"/>
    </location>
</feature>
<keyword evidence="1" id="KW-0472">Membrane</keyword>
<keyword evidence="1" id="KW-0812">Transmembrane</keyword>
<evidence type="ECO:0000313" key="2">
    <source>
        <dbReference type="EMBL" id="EQC26321.1"/>
    </source>
</evidence>
<dbReference type="OrthoDB" id="10391163at2759"/>
<reference evidence="2 3" key="1">
    <citation type="submission" date="2012-04" db="EMBL/GenBank/DDBJ databases">
        <title>The Genome Sequence of Saprolegnia declina VS20.</title>
        <authorList>
            <consortium name="The Broad Institute Genome Sequencing Platform"/>
            <person name="Russ C."/>
            <person name="Nusbaum C."/>
            <person name="Tyler B."/>
            <person name="van West P."/>
            <person name="Dieguez-Uribeondo J."/>
            <person name="de Bruijn I."/>
            <person name="Tripathy S."/>
            <person name="Jiang R."/>
            <person name="Young S.K."/>
            <person name="Zeng Q."/>
            <person name="Gargeya S."/>
            <person name="Fitzgerald M."/>
            <person name="Haas B."/>
            <person name="Abouelleil A."/>
            <person name="Alvarado L."/>
            <person name="Arachchi H.M."/>
            <person name="Berlin A."/>
            <person name="Chapman S.B."/>
            <person name="Goldberg J."/>
            <person name="Griggs A."/>
            <person name="Gujja S."/>
            <person name="Hansen M."/>
            <person name="Howarth C."/>
            <person name="Imamovic A."/>
            <person name="Larimer J."/>
            <person name="McCowen C."/>
            <person name="Montmayeur A."/>
            <person name="Murphy C."/>
            <person name="Neiman D."/>
            <person name="Pearson M."/>
            <person name="Priest M."/>
            <person name="Roberts A."/>
            <person name="Saif S."/>
            <person name="Shea T."/>
            <person name="Sisk P."/>
            <person name="Sykes S."/>
            <person name="Wortman J."/>
            <person name="Nusbaum C."/>
            <person name="Birren B."/>
        </authorList>
    </citation>
    <scope>NUCLEOTIDE SEQUENCE [LARGE SCALE GENOMIC DNA]</scope>
    <source>
        <strain evidence="2 3">VS20</strain>
    </source>
</reference>
<dbReference type="EMBL" id="JH767234">
    <property type="protein sequence ID" value="EQC26321.1"/>
    <property type="molecule type" value="Genomic_DNA"/>
</dbReference>
<dbReference type="RefSeq" id="XP_008620214.1">
    <property type="nucleotide sequence ID" value="XM_008621992.1"/>
</dbReference>
<feature type="transmembrane region" description="Helical" evidence="1">
    <location>
        <begin position="310"/>
        <end position="332"/>
    </location>
</feature>
<keyword evidence="3" id="KW-1185">Reference proteome</keyword>
<keyword evidence="1" id="KW-1133">Transmembrane helix</keyword>
<dbReference type="Proteomes" id="UP000030762">
    <property type="component" value="Unassembled WGS sequence"/>
</dbReference>
<protein>
    <submittedName>
        <fullName evidence="2">Uncharacterized protein</fullName>
    </submittedName>
</protein>
<organism evidence="2 3">
    <name type="scientific">Saprolegnia diclina (strain VS20)</name>
    <dbReference type="NCBI Taxonomy" id="1156394"/>
    <lineage>
        <taxon>Eukaryota</taxon>
        <taxon>Sar</taxon>
        <taxon>Stramenopiles</taxon>
        <taxon>Oomycota</taxon>
        <taxon>Saprolegniomycetes</taxon>
        <taxon>Saprolegniales</taxon>
        <taxon>Saprolegniaceae</taxon>
        <taxon>Saprolegnia</taxon>
    </lineage>
</organism>
<dbReference type="VEuPathDB" id="FungiDB:SDRG_15810"/>
<proteinExistence type="predicted"/>
<gene>
    <name evidence="2" type="ORF">SDRG_15810</name>
</gene>
<dbReference type="GeneID" id="19956537"/>
<dbReference type="AlphaFoldDB" id="T0PVM2"/>
<evidence type="ECO:0000256" key="1">
    <source>
        <dbReference type="SAM" id="Phobius"/>
    </source>
</evidence>
<evidence type="ECO:0000313" key="3">
    <source>
        <dbReference type="Proteomes" id="UP000030762"/>
    </source>
</evidence>
<dbReference type="InParanoid" id="T0PVM2"/>
<feature type="transmembrane region" description="Helical" evidence="1">
    <location>
        <begin position="6"/>
        <end position="23"/>
    </location>
</feature>